<dbReference type="InterPro" id="IPR005747">
    <property type="entry name" value="MutS2"/>
</dbReference>
<evidence type="ECO:0000259" key="5">
    <source>
        <dbReference type="SMART" id="SM00533"/>
    </source>
</evidence>
<dbReference type="EMBL" id="FRBH01000006">
    <property type="protein sequence ID" value="SHL14933.1"/>
    <property type="molecule type" value="Genomic_DNA"/>
</dbReference>
<reference evidence="9" key="3">
    <citation type="submission" date="2016-11" db="EMBL/GenBank/DDBJ databases">
        <authorList>
            <person name="Varghese N."/>
            <person name="Submissions S."/>
        </authorList>
    </citation>
    <scope>NUCLEOTIDE SEQUENCE [LARGE SCALE GENOMIC DNA]</scope>
    <source>
        <strain evidence="9">DSM 27989</strain>
    </source>
</reference>
<protein>
    <submittedName>
        <fullName evidence="8">DNA mismatch repair protein MutS2</fullName>
    </submittedName>
    <submittedName>
        <fullName evidence="7">Endonuclease MutS2</fullName>
    </submittedName>
</protein>
<keyword evidence="7" id="KW-0540">Nuclease</keyword>
<dbReference type="AlphaFoldDB" id="A0A1M6Y9V4"/>
<dbReference type="SMART" id="SM00534">
    <property type="entry name" value="MUTSac"/>
    <property type="match status" value="1"/>
</dbReference>
<name>A0A1M6Y9V4_9FLAO</name>
<dbReference type="SMART" id="SM00533">
    <property type="entry name" value="MUTSd"/>
    <property type="match status" value="1"/>
</dbReference>
<sequence length="721" mass="83791">MRKFVSMQISEQTLKDLEFNAVQKEIAEFAYTEKVEEFIFNLKPYENHQNLVEDLQITNEYLTSFETGNRVPFSEYYILDENLSRLEIENYYLPAEEFFKIKANTLQIKEILKYLTAFQEYAPVLFSKASTILYEKNIVKLIDQVFNKFGDIKDDASPELKIVRDRLRHLNGRITELFNKSMTYHADYLDDIRESVIGNRRVLAVKSALRKRVKGQFLGTSKTGSITFIEPESVQNPRREWEELKEEEKHLVIQILLDLTAKIAEYKPNLEEYQAFLEYIDFTQAKANYAYSINAILPKISESRIIKLVDAYHPVLFLNNKRKQQKTIPQSLEINEECRIIIISGPNAGGKSITLKTIGLLQIMIQSGILVPVKEGSQFGFFNQIFTDIGDNQSIENHLSTYSYRLKQMSYFLKNADEKTLLLVDEFGTGSDPELGGALAEVFFEEFYERNSFGIFTTHYTNIKLSAEQLSEAINACMLFDKKTLEPLYRLELGQAGSSFTFEVAEKNKIPFRLINRAKKKVESGKVSLDKTILKLQQEKFEIQKTKDHVEELRETNIENNEKLEQTNEKIQQKLYDFQQLYDREQKRLKLGERISDMADSYLKSKNKKQMISNFLKLIEMENAKKTKEVQQLKKIEKIVEKEVQRELKQNSDTISKQKEVIETKEKAATQKKIDALKVGDRVKIHGSTSVGTIDKIKKEVVFVNYGLFTTQINVNEVYKI</sequence>
<dbReference type="PANTHER" id="PTHR48466:SF2">
    <property type="entry name" value="OS10G0509000 PROTEIN"/>
    <property type="match status" value="1"/>
</dbReference>
<dbReference type="PANTHER" id="PTHR48466">
    <property type="entry name" value="OS10G0509000 PROTEIN-RELATED"/>
    <property type="match status" value="1"/>
</dbReference>
<dbReference type="Gene3D" id="3.40.50.300">
    <property type="entry name" value="P-loop containing nucleotide triphosphate hydrolases"/>
    <property type="match status" value="1"/>
</dbReference>
<dbReference type="InterPro" id="IPR000432">
    <property type="entry name" value="DNA_mismatch_repair_MutS_C"/>
</dbReference>
<gene>
    <name evidence="7" type="ORF">GCM10010984_08320</name>
    <name evidence="8" type="ORF">SAMN05443634_106152</name>
</gene>
<evidence type="ECO:0000313" key="7">
    <source>
        <dbReference type="EMBL" id="GGE93043.1"/>
    </source>
</evidence>
<evidence type="ECO:0000256" key="1">
    <source>
        <dbReference type="ARBA" id="ARBA00022741"/>
    </source>
</evidence>
<dbReference type="GO" id="GO:0016887">
    <property type="term" value="F:ATP hydrolysis activity"/>
    <property type="evidence" value="ECO:0007669"/>
    <property type="project" value="InterPro"/>
</dbReference>
<dbReference type="GO" id="GO:0140664">
    <property type="term" value="F:ATP-dependent DNA damage sensor activity"/>
    <property type="evidence" value="ECO:0007669"/>
    <property type="project" value="InterPro"/>
</dbReference>
<keyword evidence="2" id="KW-0067">ATP-binding</keyword>
<keyword evidence="3" id="KW-0238">DNA-binding</keyword>
<keyword evidence="7" id="KW-0255">Endonuclease</keyword>
<feature type="coiled-coil region" evidence="4">
    <location>
        <begin position="536"/>
        <end position="581"/>
    </location>
</feature>
<keyword evidence="4" id="KW-0175">Coiled coil</keyword>
<proteinExistence type="predicted"/>
<reference evidence="10" key="4">
    <citation type="journal article" date="2019" name="Int. J. Syst. Evol. Microbiol.">
        <title>The Global Catalogue of Microorganisms (GCM) 10K type strain sequencing project: providing services to taxonomists for standard genome sequencing and annotation.</title>
        <authorList>
            <consortium name="The Broad Institute Genomics Platform"/>
            <consortium name="The Broad Institute Genome Sequencing Center for Infectious Disease"/>
            <person name="Wu L."/>
            <person name="Ma J."/>
        </authorList>
    </citation>
    <scope>NUCLEOTIDE SEQUENCE [LARGE SCALE GENOMIC DNA]</scope>
    <source>
        <strain evidence="10">CGMCC 1.12707</strain>
    </source>
</reference>
<dbReference type="Pfam" id="PF00488">
    <property type="entry name" value="MutS_V"/>
    <property type="match status" value="1"/>
</dbReference>
<dbReference type="PIRSF" id="PIRSF005814">
    <property type="entry name" value="MutS_YshD"/>
    <property type="match status" value="1"/>
</dbReference>
<accession>A0A1M6Y9V4</accession>
<reference evidence="8" key="2">
    <citation type="submission" date="2016-11" db="EMBL/GenBank/DDBJ databases">
        <authorList>
            <person name="Jaros S."/>
            <person name="Januszkiewicz K."/>
            <person name="Wedrychowicz H."/>
        </authorList>
    </citation>
    <scope>NUCLEOTIDE SEQUENCE [LARGE SCALE GENOMIC DNA]</scope>
    <source>
        <strain evidence="8">DSM 27989</strain>
    </source>
</reference>
<evidence type="ECO:0000256" key="3">
    <source>
        <dbReference type="ARBA" id="ARBA00023125"/>
    </source>
</evidence>
<organism evidence="8 9">
    <name type="scientific">Chishuiella changwenlii</name>
    <dbReference type="NCBI Taxonomy" id="1434701"/>
    <lineage>
        <taxon>Bacteria</taxon>
        <taxon>Pseudomonadati</taxon>
        <taxon>Bacteroidota</taxon>
        <taxon>Flavobacteriia</taxon>
        <taxon>Flavobacteriales</taxon>
        <taxon>Weeksellaceae</taxon>
        <taxon>Chishuiella</taxon>
    </lineage>
</organism>
<dbReference type="SUPFAM" id="SSF52540">
    <property type="entry name" value="P-loop containing nucleoside triphosphate hydrolases"/>
    <property type="match status" value="1"/>
</dbReference>
<evidence type="ECO:0000259" key="6">
    <source>
        <dbReference type="SMART" id="SM00534"/>
    </source>
</evidence>
<reference evidence="7" key="1">
    <citation type="journal article" date="2014" name="Int. J. Syst. Evol. Microbiol.">
        <title>Complete genome of a new Firmicutes species belonging to the dominant human colonic microbiota ('Ruminococcus bicirculans') reveals two chromosomes and a selective capacity to utilize plant glucans.</title>
        <authorList>
            <consortium name="NISC Comparative Sequencing Program"/>
            <person name="Wegmann U."/>
            <person name="Louis P."/>
            <person name="Goesmann A."/>
            <person name="Henrissat B."/>
            <person name="Duncan S.H."/>
            <person name="Flint H.J."/>
        </authorList>
    </citation>
    <scope>NUCLEOTIDE SEQUENCE</scope>
    <source>
        <strain evidence="7">CGMCC 1.12707</strain>
    </source>
</reference>
<feature type="domain" description="DNA mismatch repair proteins mutS family" evidence="6">
    <location>
        <begin position="338"/>
        <end position="523"/>
    </location>
</feature>
<dbReference type="InterPro" id="IPR045076">
    <property type="entry name" value="MutS"/>
</dbReference>
<evidence type="ECO:0000256" key="2">
    <source>
        <dbReference type="ARBA" id="ARBA00022840"/>
    </source>
</evidence>
<keyword evidence="10" id="KW-1185">Reference proteome</keyword>
<dbReference type="GO" id="GO:0030983">
    <property type="term" value="F:mismatched DNA binding"/>
    <property type="evidence" value="ECO:0007669"/>
    <property type="project" value="InterPro"/>
</dbReference>
<dbReference type="NCBIfam" id="TIGR01069">
    <property type="entry name" value="mutS2"/>
    <property type="match status" value="1"/>
</dbReference>
<dbReference type="GO" id="GO:0004519">
    <property type="term" value="F:endonuclease activity"/>
    <property type="evidence" value="ECO:0007669"/>
    <property type="project" value="UniProtKB-KW"/>
</dbReference>
<dbReference type="STRING" id="1434701.SAMN05443634_106152"/>
<dbReference type="SUPFAM" id="SSF48334">
    <property type="entry name" value="DNA repair protein MutS, domain III"/>
    <property type="match status" value="1"/>
</dbReference>
<dbReference type="InterPro" id="IPR027417">
    <property type="entry name" value="P-loop_NTPase"/>
</dbReference>
<dbReference type="InterPro" id="IPR036187">
    <property type="entry name" value="DNA_mismatch_repair_MutS_sf"/>
</dbReference>
<evidence type="ECO:0000256" key="4">
    <source>
        <dbReference type="SAM" id="Coils"/>
    </source>
</evidence>
<evidence type="ECO:0000313" key="8">
    <source>
        <dbReference type="EMBL" id="SHL14933.1"/>
    </source>
</evidence>
<dbReference type="GO" id="GO:0045910">
    <property type="term" value="P:negative regulation of DNA recombination"/>
    <property type="evidence" value="ECO:0007669"/>
    <property type="project" value="InterPro"/>
</dbReference>
<feature type="domain" description="DNA mismatch repair protein MutS core" evidence="5">
    <location>
        <begin position="13"/>
        <end position="319"/>
    </location>
</feature>
<dbReference type="GO" id="GO:0006298">
    <property type="term" value="P:mismatch repair"/>
    <property type="evidence" value="ECO:0007669"/>
    <property type="project" value="InterPro"/>
</dbReference>
<reference evidence="7" key="5">
    <citation type="submission" date="2024-05" db="EMBL/GenBank/DDBJ databases">
        <authorList>
            <person name="Sun Q."/>
            <person name="Zhou Y."/>
        </authorList>
    </citation>
    <scope>NUCLEOTIDE SEQUENCE</scope>
    <source>
        <strain evidence="7">CGMCC 1.12707</strain>
    </source>
</reference>
<dbReference type="Proteomes" id="UP000184120">
    <property type="component" value="Unassembled WGS sequence"/>
</dbReference>
<evidence type="ECO:0000313" key="9">
    <source>
        <dbReference type="Proteomes" id="UP000184120"/>
    </source>
</evidence>
<dbReference type="EMBL" id="BMFL01000005">
    <property type="protein sequence ID" value="GGE93043.1"/>
    <property type="molecule type" value="Genomic_DNA"/>
</dbReference>
<dbReference type="GO" id="GO:0005524">
    <property type="term" value="F:ATP binding"/>
    <property type="evidence" value="ECO:0007669"/>
    <property type="project" value="UniProtKB-KW"/>
</dbReference>
<evidence type="ECO:0000313" key="10">
    <source>
        <dbReference type="Proteomes" id="UP000650994"/>
    </source>
</evidence>
<dbReference type="InterPro" id="IPR007696">
    <property type="entry name" value="DNA_mismatch_repair_MutS_core"/>
</dbReference>
<dbReference type="Proteomes" id="UP000650994">
    <property type="component" value="Unassembled WGS sequence"/>
</dbReference>
<keyword evidence="7" id="KW-0378">Hydrolase</keyword>
<keyword evidence="1" id="KW-0547">Nucleotide-binding</keyword>